<feature type="region of interest" description="Disordered" evidence="1">
    <location>
        <begin position="177"/>
        <end position="199"/>
    </location>
</feature>
<protein>
    <recommendedName>
        <fullName evidence="2">Glycosyl hydrolase 94 supersandwich domain-containing protein</fullName>
    </recommendedName>
</protein>
<evidence type="ECO:0000313" key="4">
    <source>
        <dbReference type="Proteomes" id="UP000270216"/>
    </source>
</evidence>
<dbReference type="EMBL" id="RWHX01000002">
    <property type="protein sequence ID" value="RSK86274.1"/>
    <property type="molecule type" value="Genomic_DNA"/>
</dbReference>
<dbReference type="InterPro" id="IPR011013">
    <property type="entry name" value="Gal_mutarotase_sf_dom"/>
</dbReference>
<dbReference type="SUPFAM" id="SSF74650">
    <property type="entry name" value="Galactose mutarotase-like"/>
    <property type="match status" value="1"/>
</dbReference>
<proteinExistence type="predicted"/>
<dbReference type="PANTHER" id="PTHR37469:SF2">
    <property type="entry name" value="CELLOBIONIC ACID PHOSPHORYLASE"/>
    <property type="match status" value="1"/>
</dbReference>
<dbReference type="InterPro" id="IPR052047">
    <property type="entry name" value="GH94_Enzymes"/>
</dbReference>
<dbReference type="InterPro" id="IPR010383">
    <property type="entry name" value="Glyco_hydrolase_94_b-supersand"/>
</dbReference>
<reference evidence="3 4" key="1">
    <citation type="submission" date="2018-12" db="EMBL/GenBank/DDBJ databases">
        <title>Whole genome sequence of a Pandoraea apista isolate from a patient with cystic fibrosis.</title>
        <authorList>
            <person name="Kenna D.T."/>
            <person name="Turton J.F."/>
        </authorList>
    </citation>
    <scope>NUCLEOTIDE SEQUENCE [LARGE SCALE GENOMIC DNA]</scope>
    <source>
        <strain evidence="3 4">Pa13324</strain>
    </source>
</reference>
<dbReference type="Pfam" id="PF06165">
    <property type="entry name" value="GH94_b-supersand"/>
    <property type="match status" value="1"/>
</dbReference>
<dbReference type="InterPro" id="IPR037018">
    <property type="entry name" value="GH65_N"/>
</dbReference>
<comment type="caution">
    <text evidence="3">The sequence shown here is derived from an EMBL/GenBank/DDBJ whole genome shotgun (WGS) entry which is preliminary data.</text>
</comment>
<dbReference type="PANTHER" id="PTHR37469">
    <property type="entry name" value="CELLOBIONIC ACID PHOSPHORYLASE-RELATED"/>
    <property type="match status" value="1"/>
</dbReference>
<organism evidence="3 4">
    <name type="scientific">Pandoraea apista</name>
    <dbReference type="NCBI Taxonomy" id="93218"/>
    <lineage>
        <taxon>Bacteria</taxon>
        <taxon>Pseudomonadati</taxon>
        <taxon>Pseudomonadota</taxon>
        <taxon>Betaproteobacteria</taxon>
        <taxon>Burkholderiales</taxon>
        <taxon>Burkholderiaceae</taxon>
        <taxon>Pandoraea</taxon>
    </lineage>
</organism>
<evidence type="ECO:0000256" key="1">
    <source>
        <dbReference type="SAM" id="MobiDB-lite"/>
    </source>
</evidence>
<evidence type="ECO:0000313" key="3">
    <source>
        <dbReference type="EMBL" id="RSK86274.1"/>
    </source>
</evidence>
<gene>
    <name evidence="3" type="ORF">EJE83_01390</name>
</gene>
<evidence type="ECO:0000259" key="2">
    <source>
        <dbReference type="Pfam" id="PF06165"/>
    </source>
</evidence>
<name>A0ABX9ZVH1_9BURK</name>
<dbReference type="Gene3D" id="2.70.98.40">
    <property type="entry name" value="Glycoside hydrolase, family 65, N-terminal domain"/>
    <property type="match status" value="1"/>
</dbReference>
<dbReference type="SMART" id="SM01068">
    <property type="entry name" value="CBM_X"/>
    <property type="match status" value="1"/>
</dbReference>
<accession>A0ABX9ZVH1</accession>
<feature type="domain" description="Glycosyl hydrolase 94 supersandwich" evidence="2">
    <location>
        <begin position="21"/>
        <end position="169"/>
    </location>
</feature>
<keyword evidence="4" id="KW-1185">Reference proteome</keyword>
<sequence length="199" mass="21823">MQGGVSTCRDGSGSRLAEQGREYVTVLGPGQRTPAPWLNIIANPEFGFQVSESGGGYTWSTNRQANQLTPWSNDPVVDPCSEAFFLRDDETGHLWSPTASPIRLENTRYIASHGFGYSRFEHAVYGIKTELVQFVSWHDPVKLSVLTIENRSKRPRRLSAAAYVEWALCGRPMTGTPAHRMTSLSPSRPNAATLPGASG</sequence>
<dbReference type="Proteomes" id="UP000270216">
    <property type="component" value="Unassembled WGS sequence"/>
</dbReference>
<dbReference type="RefSeq" id="WP_124988590.1">
    <property type="nucleotide sequence ID" value="NZ_RQXY01000013.1"/>
</dbReference>